<dbReference type="RefSeq" id="WP_229777933.1">
    <property type="nucleotide sequence ID" value="NZ_BMQM01000020.1"/>
</dbReference>
<dbReference type="PANTHER" id="PTHR43124:SF3">
    <property type="entry name" value="CHLORAMPHENICOL EFFLUX PUMP RV0191"/>
    <property type="match status" value="1"/>
</dbReference>
<gene>
    <name evidence="8" type="ORF">GCM10008959_28160</name>
</gene>
<feature type="transmembrane region" description="Helical" evidence="6">
    <location>
        <begin position="92"/>
        <end position="111"/>
    </location>
</feature>
<feature type="transmembrane region" description="Helical" evidence="6">
    <location>
        <begin position="261"/>
        <end position="281"/>
    </location>
</feature>
<feature type="transmembrane region" description="Helical" evidence="6">
    <location>
        <begin position="293"/>
        <end position="311"/>
    </location>
</feature>
<dbReference type="PANTHER" id="PTHR43124">
    <property type="entry name" value="PURINE EFFLUX PUMP PBUE"/>
    <property type="match status" value="1"/>
</dbReference>
<feature type="domain" description="Major facilitator superfamily (MFS) profile" evidence="7">
    <location>
        <begin position="23"/>
        <end position="406"/>
    </location>
</feature>
<keyword evidence="4 6" id="KW-1133">Transmembrane helix</keyword>
<accession>A0ABQ2RTI2</accession>
<evidence type="ECO:0000256" key="6">
    <source>
        <dbReference type="SAM" id="Phobius"/>
    </source>
</evidence>
<dbReference type="Pfam" id="PF07690">
    <property type="entry name" value="MFS_1"/>
    <property type="match status" value="1"/>
</dbReference>
<feature type="transmembrane region" description="Helical" evidence="6">
    <location>
        <begin position="117"/>
        <end position="135"/>
    </location>
</feature>
<proteinExistence type="predicted"/>
<keyword evidence="3 6" id="KW-0812">Transmembrane</keyword>
<evidence type="ECO:0000313" key="8">
    <source>
        <dbReference type="EMBL" id="GGR64416.1"/>
    </source>
</evidence>
<evidence type="ECO:0000313" key="9">
    <source>
        <dbReference type="Proteomes" id="UP000634308"/>
    </source>
</evidence>
<evidence type="ECO:0000256" key="1">
    <source>
        <dbReference type="ARBA" id="ARBA00004651"/>
    </source>
</evidence>
<comment type="subcellular location">
    <subcellularLocation>
        <location evidence="1">Cell membrane</location>
        <topology evidence="1">Multi-pass membrane protein</topology>
    </subcellularLocation>
</comment>
<feature type="transmembrane region" description="Helical" evidence="6">
    <location>
        <begin position="317"/>
        <end position="336"/>
    </location>
</feature>
<dbReference type="PROSITE" id="PS50850">
    <property type="entry name" value="MFS"/>
    <property type="match status" value="1"/>
</dbReference>
<feature type="transmembrane region" description="Helical" evidence="6">
    <location>
        <begin position="59"/>
        <end position="80"/>
    </location>
</feature>
<feature type="transmembrane region" description="Helical" evidence="6">
    <location>
        <begin position="147"/>
        <end position="167"/>
    </location>
</feature>
<evidence type="ECO:0000256" key="5">
    <source>
        <dbReference type="ARBA" id="ARBA00023136"/>
    </source>
</evidence>
<evidence type="ECO:0000259" key="7">
    <source>
        <dbReference type="PROSITE" id="PS50850"/>
    </source>
</evidence>
<dbReference type="EMBL" id="BMQM01000020">
    <property type="protein sequence ID" value="GGR64416.1"/>
    <property type="molecule type" value="Genomic_DNA"/>
</dbReference>
<feature type="transmembrane region" description="Helical" evidence="6">
    <location>
        <begin position="217"/>
        <end position="241"/>
    </location>
</feature>
<evidence type="ECO:0000256" key="3">
    <source>
        <dbReference type="ARBA" id="ARBA00022692"/>
    </source>
</evidence>
<dbReference type="Gene3D" id="1.20.1250.20">
    <property type="entry name" value="MFS general substrate transporter like domains"/>
    <property type="match status" value="2"/>
</dbReference>
<feature type="transmembrane region" description="Helical" evidence="6">
    <location>
        <begin position="348"/>
        <end position="371"/>
    </location>
</feature>
<comment type="caution">
    <text evidence="8">The sequence shown here is derived from an EMBL/GenBank/DDBJ whole genome shotgun (WGS) entry which is preliminary data.</text>
</comment>
<feature type="transmembrane region" description="Helical" evidence="6">
    <location>
        <begin position="377"/>
        <end position="398"/>
    </location>
</feature>
<keyword evidence="2" id="KW-1003">Cell membrane</keyword>
<dbReference type="InterPro" id="IPR011701">
    <property type="entry name" value="MFS"/>
</dbReference>
<dbReference type="InterPro" id="IPR050189">
    <property type="entry name" value="MFS_Efflux_Transporters"/>
</dbReference>
<evidence type="ECO:0000256" key="4">
    <source>
        <dbReference type="ARBA" id="ARBA00022989"/>
    </source>
</evidence>
<keyword evidence="5 6" id="KW-0472">Membrane</keyword>
<feature type="transmembrane region" description="Helical" evidence="6">
    <location>
        <begin position="173"/>
        <end position="196"/>
    </location>
</feature>
<protein>
    <submittedName>
        <fullName evidence="8">MFS transporter</fullName>
    </submittedName>
</protein>
<organism evidence="8 9">
    <name type="scientific">Deinococcus seoulensis</name>
    <dbReference type="NCBI Taxonomy" id="1837379"/>
    <lineage>
        <taxon>Bacteria</taxon>
        <taxon>Thermotogati</taxon>
        <taxon>Deinococcota</taxon>
        <taxon>Deinococci</taxon>
        <taxon>Deinococcales</taxon>
        <taxon>Deinococcaceae</taxon>
        <taxon>Deinococcus</taxon>
    </lineage>
</organism>
<dbReference type="Proteomes" id="UP000634308">
    <property type="component" value="Unassembled WGS sequence"/>
</dbReference>
<sequence>MPSDRVSPEVRAAHPAGPSRRWLALGLLAASVVLSMSPWFSAAAVIGQLRAEWAVSDRASAWLTLAVQLGFVLGAVLSAALNLPDRVSPRRLIAAGSLAAAAANAALLLAHGPLEGTLLRALTGAALALVYPVTLKLMSAHFARGRGLALGVMVGALTLGGALPHLVNGLGGADWRAVIGVTSVLAALGGLLALSVPPAPGGPVRAPPFQPGRAWQAVTRGGVGLSTLGYLGHMWELYAMWTWFAVYYAAQTGPGSPGRAALATALVVGVGALGCVLGGVLGDRWGRTRLTTLAMLLSGGAALLLAALTFLHAPPGLLLAVGVFWGFWIIADSAQFSTVVSEIADPQFVGTALTAQLALGFTLTAVTIALVPVLVGAAGWPAALAVLAAGPLLGAWAMQRLARHPDARLIAGGRG</sequence>
<evidence type="ECO:0000256" key="2">
    <source>
        <dbReference type="ARBA" id="ARBA00022475"/>
    </source>
</evidence>
<dbReference type="InterPro" id="IPR020846">
    <property type="entry name" value="MFS_dom"/>
</dbReference>
<name>A0ABQ2RTI2_9DEIO</name>
<dbReference type="SUPFAM" id="SSF103473">
    <property type="entry name" value="MFS general substrate transporter"/>
    <property type="match status" value="1"/>
</dbReference>
<dbReference type="InterPro" id="IPR036259">
    <property type="entry name" value="MFS_trans_sf"/>
</dbReference>
<reference evidence="9" key="1">
    <citation type="journal article" date="2019" name="Int. J. Syst. Evol. Microbiol.">
        <title>The Global Catalogue of Microorganisms (GCM) 10K type strain sequencing project: providing services to taxonomists for standard genome sequencing and annotation.</title>
        <authorList>
            <consortium name="The Broad Institute Genomics Platform"/>
            <consortium name="The Broad Institute Genome Sequencing Center for Infectious Disease"/>
            <person name="Wu L."/>
            <person name="Ma J."/>
        </authorList>
    </citation>
    <scope>NUCLEOTIDE SEQUENCE [LARGE SCALE GENOMIC DNA]</scope>
    <source>
        <strain evidence="9">JCM 31404</strain>
    </source>
</reference>
<keyword evidence="9" id="KW-1185">Reference proteome</keyword>